<dbReference type="OrthoDB" id="5569810at2"/>
<evidence type="ECO:0000313" key="1">
    <source>
        <dbReference type="EMBL" id="OAI12751.1"/>
    </source>
</evidence>
<dbReference type="RefSeq" id="WP_082885700.1">
    <property type="nucleotide sequence ID" value="NZ_LUUK01000217.1"/>
</dbReference>
<protein>
    <submittedName>
        <fullName evidence="1">Uncharacterized protein</fullName>
    </submittedName>
</protein>
<organism evidence="1 2">
    <name type="scientific">Methylomonas koyamae</name>
    <dbReference type="NCBI Taxonomy" id="702114"/>
    <lineage>
        <taxon>Bacteria</taxon>
        <taxon>Pseudomonadati</taxon>
        <taxon>Pseudomonadota</taxon>
        <taxon>Gammaproteobacteria</taxon>
        <taxon>Methylococcales</taxon>
        <taxon>Methylococcaceae</taxon>
        <taxon>Methylomonas</taxon>
    </lineage>
</organism>
<proteinExistence type="predicted"/>
<comment type="caution">
    <text evidence="1">The sequence shown here is derived from an EMBL/GenBank/DDBJ whole genome shotgun (WGS) entry which is preliminary data.</text>
</comment>
<accession>A0A177N4L1</accession>
<reference evidence="2" key="1">
    <citation type="submission" date="2016-03" db="EMBL/GenBank/DDBJ databases">
        <authorList>
            <person name="Heylen K."/>
            <person name="De Vos P."/>
            <person name="Vekeman B."/>
        </authorList>
    </citation>
    <scope>NUCLEOTIDE SEQUENCE [LARGE SCALE GENOMIC DNA]</scope>
    <source>
        <strain evidence="2">R-45383</strain>
    </source>
</reference>
<name>A0A177N4L1_9GAMM</name>
<evidence type="ECO:0000313" key="2">
    <source>
        <dbReference type="Proteomes" id="UP000077628"/>
    </source>
</evidence>
<sequence>MNEIPTFDRSLNRVPAFTDWSRYDSPTVLRRYGPGFLDKTPDPDTLSRLFSPRRPTYDDLVAVAETFGGICALSGEDTMLLFDDVRCAQRCHAVLKQRRLDGLLLGCCIRLDGNFQ</sequence>
<dbReference type="AlphaFoldDB" id="A0A177N4L1"/>
<gene>
    <name evidence="1" type="ORF">A1355_14005</name>
</gene>
<dbReference type="EMBL" id="LUUK01000217">
    <property type="protein sequence ID" value="OAI12751.1"/>
    <property type="molecule type" value="Genomic_DNA"/>
</dbReference>
<dbReference type="Proteomes" id="UP000077628">
    <property type="component" value="Unassembled WGS sequence"/>
</dbReference>
<keyword evidence="2" id="KW-1185">Reference proteome</keyword>